<keyword evidence="1" id="KW-0472">Membrane</keyword>
<dbReference type="AlphaFoldDB" id="A0A917WAJ4"/>
<proteinExistence type="predicted"/>
<accession>A0A917WAJ4</accession>
<keyword evidence="1" id="KW-1133">Transmembrane helix</keyword>
<dbReference type="Proteomes" id="UP000649829">
    <property type="component" value="Unassembled WGS sequence"/>
</dbReference>
<evidence type="ECO:0000256" key="1">
    <source>
        <dbReference type="SAM" id="Phobius"/>
    </source>
</evidence>
<gene>
    <name evidence="2" type="ORF">GCM10011534_07050</name>
</gene>
<feature type="transmembrane region" description="Helical" evidence="1">
    <location>
        <begin position="20"/>
        <end position="41"/>
    </location>
</feature>
<sequence length="54" mass="6024">MGPPRARIWKDPRQRGRNGTAMSIASWIAIFFAGIFVPVVLGARANRQRKGESK</sequence>
<evidence type="ECO:0000313" key="3">
    <source>
        <dbReference type="Proteomes" id="UP000649829"/>
    </source>
</evidence>
<comment type="caution">
    <text evidence="2">The sequence shown here is derived from an EMBL/GenBank/DDBJ whole genome shotgun (WGS) entry which is preliminary data.</text>
</comment>
<keyword evidence="1" id="KW-0812">Transmembrane</keyword>
<protein>
    <submittedName>
        <fullName evidence="2">Uncharacterized protein</fullName>
    </submittedName>
</protein>
<organism evidence="2 3">
    <name type="scientific">Pseudooceanicola nanhaiensis</name>
    <dbReference type="NCBI Taxonomy" id="375761"/>
    <lineage>
        <taxon>Bacteria</taxon>
        <taxon>Pseudomonadati</taxon>
        <taxon>Pseudomonadota</taxon>
        <taxon>Alphaproteobacteria</taxon>
        <taxon>Rhodobacterales</taxon>
        <taxon>Paracoccaceae</taxon>
        <taxon>Pseudooceanicola</taxon>
    </lineage>
</organism>
<keyword evidence="3" id="KW-1185">Reference proteome</keyword>
<reference evidence="2" key="2">
    <citation type="submission" date="2020-09" db="EMBL/GenBank/DDBJ databases">
        <authorList>
            <person name="Sun Q."/>
            <person name="Zhou Y."/>
        </authorList>
    </citation>
    <scope>NUCLEOTIDE SEQUENCE</scope>
    <source>
        <strain evidence="2">CGMCC 1.6293</strain>
    </source>
</reference>
<evidence type="ECO:0000313" key="2">
    <source>
        <dbReference type="EMBL" id="GGL87621.1"/>
    </source>
</evidence>
<name>A0A917WAJ4_9RHOB</name>
<reference evidence="2" key="1">
    <citation type="journal article" date="2014" name="Int. J. Syst. Evol. Microbiol.">
        <title>Complete genome sequence of Corynebacterium casei LMG S-19264T (=DSM 44701T), isolated from a smear-ripened cheese.</title>
        <authorList>
            <consortium name="US DOE Joint Genome Institute (JGI-PGF)"/>
            <person name="Walter F."/>
            <person name="Albersmeier A."/>
            <person name="Kalinowski J."/>
            <person name="Ruckert C."/>
        </authorList>
    </citation>
    <scope>NUCLEOTIDE SEQUENCE</scope>
    <source>
        <strain evidence="2">CGMCC 1.6293</strain>
    </source>
</reference>
<dbReference type="EMBL" id="BMLF01000001">
    <property type="protein sequence ID" value="GGL87621.1"/>
    <property type="molecule type" value="Genomic_DNA"/>
</dbReference>